<dbReference type="AlphaFoldDB" id="A0A256IKC1"/>
<comment type="caution">
    <text evidence="1">The sequence shown here is derived from an EMBL/GenBank/DDBJ whole genome shotgun (WGS) entry which is preliminary data.</text>
</comment>
<reference evidence="1 2" key="1">
    <citation type="journal article" date="2014" name="Front. Microbiol.">
        <title>Population and genomic analysis of the genus Halorubrum.</title>
        <authorList>
            <person name="Fullmer M.S."/>
            <person name="Soucy S.M."/>
            <person name="Swithers K.S."/>
            <person name="Makkay A.M."/>
            <person name="Wheeler R."/>
            <person name="Ventosa A."/>
            <person name="Gogarten J.P."/>
            <person name="Papke R.T."/>
        </authorList>
    </citation>
    <scope>NUCLEOTIDE SEQUENCE [LARGE SCALE GENOMIC DNA]</scope>
    <source>
        <strain evidence="1 2">Cb34</strain>
    </source>
</reference>
<proteinExistence type="predicted"/>
<organism evidence="1 2">
    <name type="scientific">Halorubrum halodurans</name>
    <dbReference type="NCBI Taxonomy" id="1383851"/>
    <lineage>
        <taxon>Archaea</taxon>
        <taxon>Methanobacteriati</taxon>
        <taxon>Methanobacteriota</taxon>
        <taxon>Stenosarchaea group</taxon>
        <taxon>Halobacteria</taxon>
        <taxon>Halobacteriales</taxon>
        <taxon>Haloferacaceae</taxon>
        <taxon>Halorubrum</taxon>
    </lineage>
</organism>
<sequence length="125" mass="14250">MIPDQFSYEYVDSSDCVGDGYYTRVNSETGEENPVLWSDVTDEDSVYVLKIIETDEDGNKSYQYWDFGDGWEHFDDFFYNAALVLFERFDGGQVATITGNIGRIDSLNRLATENVRTHVIAVHPA</sequence>
<evidence type="ECO:0000313" key="1">
    <source>
        <dbReference type="EMBL" id="OYR56965.1"/>
    </source>
</evidence>
<protein>
    <submittedName>
        <fullName evidence="1">Uncharacterized protein</fullName>
    </submittedName>
</protein>
<gene>
    <name evidence="1" type="ORF">DJ70_07055</name>
</gene>
<dbReference type="EMBL" id="NHPJ01000072">
    <property type="protein sequence ID" value="OYR56965.1"/>
    <property type="molecule type" value="Genomic_DNA"/>
</dbReference>
<dbReference type="RefSeq" id="WP_094531441.1">
    <property type="nucleotide sequence ID" value="NZ_NHPJ01000072.1"/>
</dbReference>
<accession>A0A256IKC1</accession>
<keyword evidence="2" id="KW-1185">Reference proteome</keyword>
<evidence type="ECO:0000313" key="2">
    <source>
        <dbReference type="Proteomes" id="UP000216308"/>
    </source>
</evidence>
<dbReference type="Proteomes" id="UP000216308">
    <property type="component" value="Unassembled WGS sequence"/>
</dbReference>
<name>A0A256IKC1_9EURY</name>